<dbReference type="GO" id="GO:0016705">
    <property type="term" value="F:oxidoreductase activity, acting on paired donors, with incorporation or reduction of molecular oxygen"/>
    <property type="evidence" value="ECO:0007669"/>
    <property type="project" value="InterPro"/>
</dbReference>
<feature type="binding site" description="axial binding residue" evidence="13">
    <location>
        <position position="310"/>
    </location>
    <ligand>
        <name>heme</name>
        <dbReference type="ChEBI" id="CHEBI:30413"/>
    </ligand>
    <ligandPart>
        <name>Fe</name>
        <dbReference type="ChEBI" id="CHEBI:18248"/>
    </ligandPart>
</feature>
<protein>
    <recommendedName>
        <fullName evidence="17">Cytochrome P450</fullName>
    </recommendedName>
</protein>
<evidence type="ECO:0000256" key="8">
    <source>
        <dbReference type="ARBA" id="ARBA00022848"/>
    </source>
</evidence>
<dbReference type="Gene3D" id="1.10.630.10">
    <property type="entry name" value="Cytochrome P450"/>
    <property type="match status" value="1"/>
</dbReference>
<evidence type="ECO:0008006" key="17">
    <source>
        <dbReference type="Google" id="ProtNLM"/>
    </source>
</evidence>
<evidence type="ECO:0000256" key="3">
    <source>
        <dbReference type="ARBA" id="ARBA00004406"/>
    </source>
</evidence>
<keyword evidence="16" id="KW-1185">Reference proteome</keyword>
<dbReference type="Proteomes" id="UP001432322">
    <property type="component" value="Unassembled WGS sequence"/>
</dbReference>
<evidence type="ECO:0000256" key="7">
    <source>
        <dbReference type="ARBA" id="ARBA00022824"/>
    </source>
</evidence>
<dbReference type="FunFam" id="1.10.630.10:FF:000238">
    <property type="entry name" value="Cytochrome P450 2A6"/>
    <property type="match status" value="1"/>
</dbReference>
<dbReference type="PROSITE" id="PS00086">
    <property type="entry name" value="CYTOCHROME_P450"/>
    <property type="match status" value="1"/>
</dbReference>
<keyword evidence="7" id="KW-0256">Endoplasmic reticulum</keyword>
<dbReference type="InterPro" id="IPR002401">
    <property type="entry name" value="Cyt_P450_E_grp-I"/>
</dbReference>
<keyword evidence="5 13" id="KW-0349">Heme</keyword>
<proteinExistence type="inferred from homology"/>
<evidence type="ECO:0000256" key="5">
    <source>
        <dbReference type="ARBA" id="ARBA00022617"/>
    </source>
</evidence>
<dbReference type="PRINTS" id="PR00385">
    <property type="entry name" value="P450"/>
</dbReference>
<keyword evidence="6 13" id="KW-0479">Metal-binding</keyword>
<dbReference type="Pfam" id="PF00067">
    <property type="entry name" value="p450"/>
    <property type="match status" value="1"/>
</dbReference>
<evidence type="ECO:0000256" key="10">
    <source>
        <dbReference type="ARBA" id="ARBA00023004"/>
    </source>
</evidence>
<evidence type="ECO:0000256" key="4">
    <source>
        <dbReference type="ARBA" id="ARBA00010617"/>
    </source>
</evidence>
<evidence type="ECO:0000256" key="6">
    <source>
        <dbReference type="ARBA" id="ARBA00022723"/>
    </source>
</evidence>
<evidence type="ECO:0000256" key="11">
    <source>
        <dbReference type="ARBA" id="ARBA00023033"/>
    </source>
</evidence>
<name>A0AAV5WUW5_9BILA</name>
<dbReference type="GO" id="GO:0005789">
    <property type="term" value="C:endoplasmic reticulum membrane"/>
    <property type="evidence" value="ECO:0007669"/>
    <property type="project" value="UniProtKB-SubCell"/>
</dbReference>
<dbReference type="SUPFAM" id="SSF48264">
    <property type="entry name" value="Cytochrome P450"/>
    <property type="match status" value="1"/>
</dbReference>
<evidence type="ECO:0000313" key="16">
    <source>
        <dbReference type="Proteomes" id="UP001432322"/>
    </source>
</evidence>
<dbReference type="AlphaFoldDB" id="A0AAV5WUW5"/>
<evidence type="ECO:0000256" key="2">
    <source>
        <dbReference type="ARBA" id="ARBA00004174"/>
    </source>
</evidence>
<feature type="non-terminal residue" evidence="15">
    <location>
        <position position="1"/>
    </location>
</feature>
<keyword evidence="10 13" id="KW-0408">Iron</keyword>
<dbReference type="GO" id="GO:0005506">
    <property type="term" value="F:iron ion binding"/>
    <property type="evidence" value="ECO:0007669"/>
    <property type="project" value="InterPro"/>
</dbReference>
<comment type="similarity">
    <text evidence="4 14">Belongs to the cytochrome P450 family.</text>
</comment>
<reference evidence="15" key="1">
    <citation type="submission" date="2023-10" db="EMBL/GenBank/DDBJ databases">
        <title>Genome assembly of Pristionchus species.</title>
        <authorList>
            <person name="Yoshida K."/>
            <person name="Sommer R.J."/>
        </authorList>
    </citation>
    <scope>NUCLEOTIDE SEQUENCE</scope>
    <source>
        <strain evidence="15">RS5133</strain>
    </source>
</reference>
<gene>
    <name evidence="15" type="ORF">PFISCL1PPCAC_25766</name>
</gene>
<dbReference type="InterPro" id="IPR036396">
    <property type="entry name" value="Cyt_P450_sf"/>
</dbReference>
<dbReference type="InterPro" id="IPR017972">
    <property type="entry name" value="Cyt_P450_CS"/>
</dbReference>
<keyword evidence="9 14" id="KW-0560">Oxidoreductase</keyword>
<keyword evidence="8" id="KW-0492">Microsome</keyword>
<dbReference type="EMBL" id="BTSY01000006">
    <property type="protein sequence ID" value="GMT34469.1"/>
    <property type="molecule type" value="Genomic_DNA"/>
</dbReference>
<evidence type="ECO:0000313" key="15">
    <source>
        <dbReference type="EMBL" id="GMT34469.1"/>
    </source>
</evidence>
<accession>A0AAV5WUW5</accession>
<evidence type="ECO:0000256" key="13">
    <source>
        <dbReference type="PIRSR" id="PIRSR602401-1"/>
    </source>
</evidence>
<dbReference type="PANTHER" id="PTHR24284">
    <property type="entry name" value="CYTOCHROME P450 FAMILY"/>
    <property type="match status" value="1"/>
</dbReference>
<dbReference type="InterPro" id="IPR001128">
    <property type="entry name" value="Cyt_P450"/>
</dbReference>
<comment type="cofactor">
    <cofactor evidence="1 13">
        <name>heme</name>
        <dbReference type="ChEBI" id="CHEBI:30413"/>
    </cofactor>
</comment>
<dbReference type="GO" id="GO:0004497">
    <property type="term" value="F:monooxygenase activity"/>
    <property type="evidence" value="ECO:0007669"/>
    <property type="project" value="UniProtKB-KW"/>
</dbReference>
<comment type="subcellular location">
    <subcellularLocation>
        <location evidence="3">Endoplasmic reticulum membrane</location>
        <topology evidence="3">Peripheral membrane protein</topology>
    </subcellularLocation>
    <subcellularLocation>
        <location evidence="2">Microsome membrane</location>
        <topology evidence="2">Peripheral membrane protein</topology>
    </subcellularLocation>
</comment>
<organism evidence="15 16">
    <name type="scientific">Pristionchus fissidentatus</name>
    <dbReference type="NCBI Taxonomy" id="1538716"/>
    <lineage>
        <taxon>Eukaryota</taxon>
        <taxon>Metazoa</taxon>
        <taxon>Ecdysozoa</taxon>
        <taxon>Nematoda</taxon>
        <taxon>Chromadorea</taxon>
        <taxon>Rhabditida</taxon>
        <taxon>Rhabditina</taxon>
        <taxon>Diplogasteromorpha</taxon>
        <taxon>Diplogasteroidea</taxon>
        <taxon>Neodiplogasteridae</taxon>
        <taxon>Pristionchus</taxon>
    </lineage>
</organism>
<keyword evidence="12" id="KW-0472">Membrane</keyword>
<sequence length="363" mass="42012">RDFGMGKNIMEELVRSSLQEYLACLDKVEDTDNVNMRWPVQIMVANIINEVLFGFRYKYDDCAPLIRYVEDLNKMFEDFAKQKLVFLGMGFPILTKLPWFKWHTFDKHRLHAKMINQYIVDCVNKASEGYNIEDEPNCFVHAYRQKMEKNNEFLDEGNLLTTCADFFLAGQETTTTTLRWAMLILANEQEAQDKLRDELLTVVGRDRLPAMSDQTKMPYARAFVHELQRIANIVGRNVPHVAVRDTEVGGHFVPEGAIVIGDIHYVMAHDPLFENPTEFRPERYLSEDGKTLRKELVDRTVAFSIGKRICAGEGLARVELFLGLLTTVQRYRLTPSPGKRLIMEPKPMTIIMPQEQSIRIERV</sequence>
<evidence type="ECO:0000256" key="1">
    <source>
        <dbReference type="ARBA" id="ARBA00001971"/>
    </source>
</evidence>
<evidence type="ECO:0000256" key="14">
    <source>
        <dbReference type="RuleBase" id="RU000461"/>
    </source>
</evidence>
<keyword evidence="11 14" id="KW-0503">Monooxygenase</keyword>
<dbReference type="PANTHER" id="PTHR24284:SF1">
    <property type="entry name" value="CYTOCHROME P450 FAMILY"/>
    <property type="match status" value="1"/>
</dbReference>
<comment type="caution">
    <text evidence="15">The sequence shown here is derived from an EMBL/GenBank/DDBJ whole genome shotgun (WGS) entry which is preliminary data.</text>
</comment>
<dbReference type="PRINTS" id="PR00463">
    <property type="entry name" value="EP450I"/>
</dbReference>
<evidence type="ECO:0000256" key="9">
    <source>
        <dbReference type="ARBA" id="ARBA00023002"/>
    </source>
</evidence>
<evidence type="ECO:0000256" key="12">
    <source>
        <dbReference type="ARBA" id="ARBA00023136"/>
    </source>
</evidence>
<dbReference type="GO" id="GO:0020037">
    <property type="term" value="F:heme binding"/>
    <property type="evidence" value="ECO:0007669"/>
    <property type="project" value="InterPro"/>
</dbReference>